<protein>
    <recommendedName>
        <fullName evidence="3">MalT-like TPR region domain-containing protein</fullName>
    </recommendedName>
</protein>
<evidence type="ECO:0008006" key="3">
    <source>
        <dbReference type="Google" id="ProtNLM"/>
    </source>
</evidence>
<dbReference type="RefSeq" id="WP_043610689.1">
    <property type="nucleotide sequence ID" value="NZ_AXCY01000259.1"/>
</dbReference>
<evidence type="ECO:0000313" key="1">
    <source>
        <dbReference type="EMBL" id="KGM08399.1"/>
    </source>
</evidence>
<gene>
    <name evidence="1" type="ORF">N868_09400</name>
</gene>
<dbReference type="OrthoDB" id="23692at2"/>
<dbReference type="Gene3D" id="1.25.40.10">
    <property type="entry name" value="Tetratricopeptide repeat domain"/>
    <property type="match status" value="1"/>
</dbReference>
<reference evidence="1 2" key="2">
    <citation type="journal article" date="2015" name="Stand. Genomic Sci.">
        <title>Draft genome sequence of Cellulomonas carbonis T26(T) and comparative analysis of six Cellulomonas genomes.</title>
        <authorList>
            <person name="Zhuang W."/>
            <person name="Zhang S."/>
            <person name="Xia X."/>
            <person name="Wang G."/>
        </authorList>
    </citation>
    <scope>NUCLEOTIDE SEQUENCE [LARGE SCALE GENOMIC DNA]</scope>
    <source>
        <strain evidence="1 2">T26</strain>
    </source>
</reference>
<sequence length="333" mass="35019">MTTTCGRACGGTVEAVERLAHLADAAPAVCVAEGTVVLDDARAAGDLRTEMCASFHVGLAHHLLAQDTEALAAMERAQALAHELGDRVCAARTLGGLGAVYAGFGDDEAAMELLEQSLAACREVDDEPGVAFALHQLGVRFQEMGLFPDRARELLHEACAGFARLGDQFGLSAGLSRLALLDVAESEALVDTDPELALSLAEAATQTAARAVEHACADGGSSRLLGESLVHQARALMAGDRLAEAQECITEAAEHHEAARTTSLHLHLTVAKARLARLLGDWDTAIAELTRGIDATHALLRAQERVELLAELVTVHEDRGDAVSALAAHRELL</sequence>
<dbReference type="EMBL" id="AXCY01000259">
    <property type="protein sequence ID" value="KGM08399.1"/>
    <property type="molecule type" value="Genomic_DNA"/>
</dbReference>
<dbReference type="SUPFAM" id="SSF48452">
    <property type="entry name" value="TPR-like"/>
    <property type="match status" value="2"/>
</dbReference>
<name>A0A0A0BMU9_9CELL</name>
<comment type="caution">
    <text evidence="1">The sequence shown here is derived from an EMBL/GenBank/DDBJ whole genome shotgun (WGS) entry which is preliminary data.</text>
</comment>
<proteinExistence type="predicted"/>
<dbReference type="AlphaFoldDB" id="A0A0A0BMU9"/>
<evidence type="ECO:0000313" key="2">
    <source>
        <dbReference type="Proteomes" id="UP000029839"/>
    </source>
</evidence>
<dbReference type="InterPro" id="IPR011990">
    <property type="entry name" value="TPR-like_helical_dom_sf"/>
</dbReference>
<keyword evidence="2" id="KW-1185">Reference proteome</keyword>
<reference evidence="1 2" key="1">
    <citation type="submission" date="2013-08" db="EMBL/GenBank/DDBJ databases">
        <title>Genome sequencing of Cellulomonas carbonis T26.</title>
        <authorList>
            <person name="Chen F."/>
            <person name="Li Y."/>
            <person name="Wang G."/>
        </authorList>
    </citation>
    <scope>NUCLEOTIDE SEQUENCE [LARGE SCALE GENOMIC DNA]</scope>
    <source>
        <strain evidence="1 2">T26</strain>
    </source>
</reference>
<dbReference type="Pfam" id="PF13424">
    <property type="entry name" value="TPR_12"/>
    <property type="match status" value="1"/>
</dbReference>
<dbReference type="Proteomes" id="UP000029839">
    <property type="component" value="Unassembled WGS sequence"/>
</dbReference>
<feature type="non-terminal residue" evidence="1">
    <location>
        <position position="333"/>
    </location>
</feature>
<organism evidence="1 2">
    <name type="scientific">Cellulomonas carbonis T26</name>
    <dbReference type="NCBI Taxonomy" id="947969"/>
    <lineage>
        <taxon>Bacteria</taxon>
        <taxon>Bacillati</taxon>
        <taxon>Actinomycetota</taxon>
        <taxon>Actinomycetes</taxon>
        <taxon>Micrococcales</taxon>
        <taxon>Cellulomonadaceae</taxon>
        <taxon>Cellulomonas</taxon>
    </lineage>
</organism>
<accession>A0A0A0BMU9</accession>